<evidence type="ECO:0000313" key="2">
    <source>
        <dbReference type="EMBL" id="KAG2875899.1"/>
    </source>
</evidence>
<evidence type="ECO:0000256" key="1">
    <source>
        <dbReference type="SAM" id="MobiDB-lite"/>
    </source>
</evidence>
<reference evidence="2" key="1">
    <citation type="submission" date="2018-10" db="EMBL/GenBank/DDBJ databases">
        <title>Effector identification in a new, highly contiguous assembly of the strawberry crown rot pathogen Phytophthora cactorum.</title>
        <authorList>
            <person name="Armitage A.D."/>
            <person name="Nellist C.F."/>
            <person name="Bates H."/>
            <person name="Vickerstaff R.J."/>
            <person name="Harrison R.J."/>
        </authorList>
    </citation>
    <scope>NUCLEOTIDE SEQUENCE</scope>
    <source>
        <strain evidence="2">4040</strain>
    </source>
</reference>
<proteinExistence type="predicted"/>
<gene>
    <name evidence="2" type="ORF">PC117_g27347</name>
</gene>
<dbReference type="AlphaFoldDB" id="A0A8T1ADQ3"/>
<accession>A0A8T1ADQ3</accession>
<name>A0A8T1ADQ3_9STRA</name>
<feature type="compositionally biased region" description="Low complexity" evidence="1">
    <location>
        <begin position="56"/>
        <end position="65"/>
    </location>
</feature>
<evidence type="ECO:0000313" key="3">
    <source>
        <dbReference type="Proteomes" id="UP000736787"/>
    </source>
</evidence>
<comment type="caution">
    <text evidence="2">The sequence shown here is derived from an EMBL/GenBank/DDBJ whole genome shotgun (WGS) entry which is preliminary data.</text>
</comment>
<dbReference type="Proteomes" id="UP000736787">
    <property type="component" value="Unassembled WGS sequence"/>
</dbReference>
<feature type="region of interest" description="Disordered" evidence="1">
    <location>
        <begin position="1"/>
        <end position="131"/>
    </location>
</feature>
<protein>
    <submittedName>
        <fullName evidence="2">Uncharacterized protein</fullName>
    </submittedName>
</protein>
<dbReference type="EMBL" id="RCMK01003249">
    <property type="protein sequence ID" value="KAG2875899.1"/>
    <property type="molecule type" value="Genomic_DNA"/>
</dbReference>
<feature type="compositionally biased region" description="Polar residues" evidence="1">
    <location>
        <begin position="1"/>
        <end position="11"/>
    </location>
</feature>
<organism evidence="2 3">
    <name type="scientific">Phytophthora cactorum</name>
    <dbReference type="NCBI Taxonomy" id="29920"/>
    <lineage>
        <taxon>Eukaryota</taxon>
        <taxon>Sar</taxon>
        <taxon>Stramenopiles</taxon>
        <taxon>Oomycota</taxon>
        <taxon>Peronosporomycetes</taxon>
        <taxon>Peronosporales</taxon>
        <taxon>Peronosporaceae</taxon>
        <taxon>Phytophthora</taxon>
    </lineage>
</organism>
<dbReference type="VEuPathDB" id="FungiDB:PC110_g22981"/>
<feature type="compositionally biased region" description="Acidic residues" evidence="1">
    <location>
        <begin position="30"/>
        <end position="46"/>
    </location>
</feature>
<sequence>MTCTASQFMSNQEKTEKKKQETKKWCLQAFEDEVDNDPDAQDDYDDHEDKTPAPEPGATTPETATLSSELSGATKPLSRNLVAELDDLAGPYPDYDDYDDGAESSRPLEVSAKRSALMSAPRPPIKGDTPAAKRVFDRVLELMQNDERMQLFKPIPKRQAD</sequence>
<feature type="compositionally biased region" description="Basic and acidic residues" evidence="1">
    <location>
        <begin position="13"/>
        <end position="24"/>
    </location>
</feature>